<gene>
    <name evidence="3" type="ORF">C273_06658</name>
</gene>
<feature type="transmembrane region" description="Helical" evidence="1">
    <location>
        <begin position="182"/>
        <end position="200"/>
    </location>
</feature>
<keyword evidence="1" id="KW-0472">Membrane</keyword>
<dbReference type="EMBL" id="AMSQ01000008">
    <property type="protein sequence ID" value="EKU48120.1"/>
    <property type="molecule type" value="Genomic_DNA"/>
</dbReference>
<accession>K9B2W6</accession>
<sequence length="201" mass="23453">MKHITKPLIWFIVSFIIFHIILMLMHGEHKVYWFLYTGIMLIVGISYIFYQRDINSKRLLPSIGVGFLASIALILLQVILSFITKYLSYNSLIKTLASTGVIYKWQLLITLLFAIPCHELYMRTVLQKELIKIIPNKWIIMVIVAIASSSLFIYLDKWWLVLFIFVSQLLLAFSYHYTRRIITTVIAQVVSVILILMIHGL</sequence>
<comment type="caution">
    <text evidence="3">The sequence shown here is derived from an EMBL/GenBank/DDBJ whole genome shotgun (WGS) entry which is preliminary data.</text>
</comment>
<feature type="transmembrane region" description="Helical" evidence="1">
    <location>
        <begin position="31"/>
        <end position="50"/>
    </location>
</feature>
<reference evidence="3 4" key="1">
    <citation type="journal article" date="2013" name="Genome Announc.">
        <title>Genome Sequence of Staphylococcus massiliensis Strain S46, Isolated from the Surface of Healthy Human Skin.</title>
        <authorList>
            <person name="Srivastav R."/>
            <person name="Singh A."/>
            <person name="Jangir P.K."/>
            <person name="Kumari C."/>
            <person name="Muduli S."/>
            <person name="Sharma R."/>
        </authorList>
    </citation>
    <scope>NUCLEOTIDE SEQUENCE [LARGE SCALE GENOMIC DNA]</scope>
    <source>
        <strain evidence="3 4">S46</strain>
    </source>
</reference>
<keyword evidence="1" id="KW-1133">Transmembrane helix</keyword>
<dbReference type="GO" id="GO:0004175">
    <property type="term" value="F:endopeptidase activity"/>
    <property type="evidence" value="ECO:0007669"/>
    <property type="project" value="UniProtKB-ARBA"/>
</dbReference>
<feature type="domain" description="CAAX prenyl protease 2/Lysostaphin resistance protein A-like" evidence="2">
    <location>
        <begin position="105"/>
        <end position="190"/>
    </location>
</feature>
<dbReference type="eggNOG" id="COG1266">
    <property type="taxonomic scope" value="Bacteria"/>
</dbReference>
<dbReference type="PATRIC" id="fig|1229783.3.peg.1346"/>
<feature type="transmembrane region" description="Helical" evidence="1">
    <location>
        <begin position="103"/>
        <end position="121"/>
    </location>
</feature>
<feature type="transmembrane region" description="Helical" evidence="1">
    <location>
        <begin position="133"/>
        <end position="152"/>
    </location>
</feature>
<keyword evidence="1" id="KW-0812">Transmembrane</keyword>
<name>K9B2W6_9STAP</name>
<protein>
    <submittedName>
        <fullName evidence="3">Abortive infection family protein</fullName>
    </submittedName>
</protein>
<feature type="transmembrane region" description="Helical" evidence="1">
    <location>
        <begin position="158"/>
        <end position="175"/>
    </location>
</feature>
<dbReference type="STRING" id="1229783.C273_06658"/>
<evidence type="ECO:0000313" key="3">
    <source>
        <dbReference type="EMBL" id="EKU48120.1"/>
    </source>
</evidence>
<organism evidence="3 4">
    <name type="scientific">Staphylococcus massiliensis S46</name>
    <dbReference type="NCBI Taxonomy" id="1229783"/>
    <lineage>
        <taxon>Bacteria</taxon>
        <taxon>Bacillati</taxon>
        <taxon>Bacillota</taxon>
        <taxon>Bacilli</taxon>
        <taxon>Bacillales</taxon>
        <taxon>Staphylococcaceae</taxon>
        <taxon>Staphylococcus</taxon>
    </lineage>
</organism>
<dbReference type="Proteomes" id="UP000009885">
    <property type="component" value="Unassembled WGS sequence"/>
</dbReference>
<evidence type="ECO:0000259" key="2">
    <source>
        <dbReference type="Pfam" id="PF02517"/>
    </source>
</evidence>
<feature type="transmembrane region" description="Helical" evidence="1">
    <location>
        <begin position="62"/>
        <end position="83"/>
    </location>
</feature>
<dbReference type="InterPro" id="IPR003675">
    <property type="entry name" value="Rce1/LyrA-like_dom"/>
</dbReference>
<dbReference type="AlphaFoldDB" id="K9B2W6"/>
<proteinExistence type="predicted"/>
<keyword evidence="4" id="KW-1185">Reference proteome</keyword>
<dbReference type="GO" id="GO:0080120">
    <property type="term" value="P:CAAX-box protein maturation"/>
    <property type="evidence" value="ECO:0007669"/>
    <property type="project" value="UniProtKB-ARBA"/>
</dbReference>
<dbReference type="RefSeq" id="WP_009383574.1">
    <property type="nucleotide sequence ID" value="NZ_AMSQ01000008.1"/>
</dbReference>
<evidence type="ECO:0000256" key="1">
    <source>
        <dbReference type="SAM" id="Phobius"/>
    </source>
</evidence>
<dbReference type="OrthoDB" id="2412258at2"/>
<feature type="transmembrane region" description="Helical" evidence="1">
    <location>
        <begin position="7"/>
        <end position="25"/>
    </location>
</feature>
<evidence type="ECO:0000313" key="4">
    <source>
        <dbReference type="Proteomes" id="UP000009885"/>
    </source>
</evidence>
<dbReference type="Pfam" id="PF02517">
    <property type="entry name" value="Rce1-like"/>
    <property type="match status" value="1"/>
</dbReference>